<protein>
    <recommendedName>
        <fullName evidence="4">Phosphoribosyltransferase domain-containing protein</fullName>
    </recommendedName>
</protein>
<dbReference type="PANTHER" id="PTHR47505">
    <property type="entry name" value="DNA UTILIZATION PROTEIN YHGH"/>
    <property type="match status" value="1"/>
</dbReference>
<gene>
    <name evidence="2" type="ORF">GCM10010515_66890</name>
</gene>
<evidence type="ECO:0000313" key="2">
    <source>
        <dbReference type="EMBL" id="GGX90261.1"/>
    </source>
</evidence>
<organism evidence="2 3">
    <name type="scientific">Streptomyces fructofermentans</name>
    <dbReference type="NCBI Taxonomy" id="152141"/>
    <lineage>
        <taxon>Bacteria</taxon>
        <taxon>Bacillati</taxon>
        <taxon>Actinomycetota</taxon>
        <taxon>Actinomycetes</taxon>
        <taxon>Kitasatosporales</taxon>
        <taxon>Streptomycetaceae</taxon>
        <taxon>Streptomyces</taxon>
    </lineage>
</organism>
<evidence type="ECO:0008006" key="4">
    <source>
        <dbReference type="Google" id="ProtNLM"/>
    </source>
</evidence>
<dbReference type="EMBL" id="BMWD01000032">
    <property type="protein sequence ID" value="GGX90261.1"/>
    <property type="molecule type" value="Genomic_DNA"/>
</dbReference>
<reference evidence="2" key="1">
    <citation type="journal article" date="2014" name="Int. J. Syst. Evol. Microbiol.">
        <title>Complete genome sequence of Corynebacterium casei LMG S-19264T (=DSM 44701T), isolated from a smear-ripened cheese.</title>
        <authorList>
            <consortium name="US DOE Joint Genome Institute (JGI-PGF)"/>
            <person name="Walter F."/>
            <person name="Albersmeier A."/>
            <person name="Kalinowski J."/>
            <person name="Ruckert C."/>
        </authorList>
    </citation>
    <scope>NUCLEOTIDE SEQUENCE</scope>
    <source>
        <strain evidence="2">JCM 4956</strain>
    </source>
</reference>
<comment type="caution">
    <text evidence="2">The sequence shown here is derived from an EMBL/GenBank/DDBJ whole genome shotgun (WGS) entry which is preliminary data.</text>
</comment>
<name>A0A918NRI8_9ACTN</name>
<feature type="region of interest" description="Disordered" evidence="1">
    <location>
        <begin position="180"/>
        <end position="202"/>
    </location>
</feature>
<dbReference type="SUPFAM" id="SSF53271">
    <property type="entry name" value="PRTase-like"/>
    <property type="match status" value="1"/>
</dbReference>
<keyword evidence="3" id="KW-1185">Reference proteome</keyword>
<accession>A0A918NRI8</accession>
<proteinExistence type="predicted"/>
<reference evidence="2" key="2">
    <citation type="submission" date="2020-09" db="EMBL/GenBank/DDBJ databases">
        <authorList>
            <person name="Sun Q."/>
            <person name="Ohkuma M."/>
        </authorList>
    </citation>
    <scope>NUCLEOTIDE SEQUENCE</scope>
    <source>
        <strain evidence="2">JCM 4956</strain>
    </source>
</reference>
<dbReference type="InterPro" id="IPR051910">
    <property type="entry name" value="ComF/GntX_DNA_util-trans"/>
</dbReference>
<evidence type="ECO:0000256" key="1">
    <source>
        <dbReference type="SAM" id="MobiDB-lite"/>
    </source>
</evidence>
<evidence type="ECO:0000313" key="3">
    <source>
        <dbReference type="Proteomes" id="UP000645555"/>
    </source>
</evidence>
<dbReference type="Gene3D" id="3.40.50.2020">
    <property type="match status" value="1"/>
</dbReference>
<dbReference type="PANTHER" id="PTHR47505:SF1">
    <property type="entry name" value="DNA UTILIZATION PROTEIN YHGH"/>
    <property type="match status" value="1"/>
</dbReference>
<dbReference type="InterPro" id="IPR029057">
    <property type="entry name" value="PRTase-like"/>
</dbReference>
<feature type="compositionally biased region" description="Gly residues" evidence="1">
    <location>
        <begin position="185"/>
        <end position="199"/>
    </location>
</feature>
<dbReference type="AlphaFoldDB" id="A0A918NRI8"/>
<sequence>MRGRVRGTGRKVGGIRGSGLGKSRPCSRAALVLLPCCSRAALVWVTALDRCGELSTGGCPQGWPGRPGVGTVVAMRGWWQDLTDLVLPAECGGCGGPRTALCPECRAALTGAVPSRVRPEPEPPGLPVVHAAARYENEVRAMLLAHKERGALILAGPLGAALAVAVRAGAERAGAVRTAPAGTEAGAGAGAGAGTGAARGGRAPEDGVLPCGGAGGFGGPLALVPVPSTRRAVRARGHDPARRIALAAAGELRRTGTPARVLAVLRQRRTVADQSGLDSRQRLDNLAGALEVAPGGMRLLAEGGRVVLVDDLMTTGASLAEAARAVGAALRQRNHPYGRTAAEEAWEAGGRGRAGTRVPLTGVGRPEPVRELGGRDVEGDTIGAAVVASSPASFENKPELTEELRRCR</sequence>
<dbReference type="Proteomes" id="UP000645555">
    <property type="component" value="Unassembled WGS sequence"/>
</dbReference>